<name>A0ABT7FQ73_9CORY</name>
<protein>
    <submittedName>
        <fullName evidence="1">Uncharacterized protein</fullName>
    </submittedName>
</protein>
<organism evidence="1 2">
    <name type="scientific">Corynebacterium accolens</name>
    <dbReference type="NCBI Taxonomy" id="38284"/>
    <lineage>
        <taxon>Bacteria</taxon>
        <taxon>Bacillati</taxon>
        <taxon>Actinomycetota</taxon>
        <taxon>Actinomycetes</taxon>
        <taxon>Mycobacteriales</taxon>
        <taxon>Corynebacteriaceae</taxon>
        <taxon>Corynebacterium</taxon>
    </lineage>
</organism>
<dbReference type="Proteomes" id="UP001239414">
    <property type="component" value="Unassembled WGS sequence"/>
</dbReference>
<sequence>MTTYTTRNEAIDREIIAPLGEYAAQHDIDAIADAVLTTTGEGIDYRYITRDDVDFWDVVAQHAL</sequence>
<keyword evidence="2" id="KW-1185">Reference proteome</keyword>
<reference evidence="1 2" key="1">
    <citation type="submission" date="2023-05" db="EMBL/GenBank/DDBJ databases">
        <title>Metabolic capabilities are highly conserved among human nasal-associated Corynebacterium species in pangenomic analyses.</title>
        <authorList>
            <person name="Tran T.H."/>
            <person name="Roberts A.Q."/>
            <person name="Escapa I.F."/>
            <person name="Gao W."/>
            <person name="Conlan S."/>
            <person name="Kong H."/>
            <person name="Segre J.A."/>
            <person name="Kelly M.S."/>
            <person name="Lemon K.P."/>
        </authorList>
    </citation>
    <scope>NUCLEOTIDE SEQUENCE [LARGE SCALE GENOMIC DNA]</scope>
    <source>
        <strain evidence="1 2">KPL3802</strain>
    </source>
</reference>
<accession>A0ABT7FQ73</accession>
<comment type="caution">
    <text evidence="1">The sequence shown here is derived from an EMBL/GenBank/DDBJ whole genome shotgun (WGS) entry which is preliminary data.</text>
</comment>
<proteinExistence type="predicted"/>
<gene>
    <name evidence="1" type="ORF">QPX34_06880</name>
</gene>
<evidence type="ECO:0000313" key="2">
    <source>
        <dbReference type="Proteomes" id="UP001239414"/>
    </source>
</evidence>
<dbReference type="RefSeq" id="WP_284612642.1">
    <property type="nucleotide sequence ID" value="NZ_JASNUO010000006.1"/>
</dbReference>
<dbReference type="EMBL" id="JASNUO010000006">
    <property type="protein sequence ID" value="MDK4247748.1"/>
    <property type="molecule type" value="Genomic_DNA"/>
</dbReference>
<evidence type="ECO:0000313" key="1">
    <source>
        <dbReference type="EMBL" id="MDK4247748.1"/>
    </source>
</evidence>